<gene>
    <name evidence="3" type="ORF">SAMN04487910_3328</name>
</gene>
<dbReference type="RefSeq" id="WP_091410550.1">
    <property type="nucleotide sequence ID" value="NZ_FOAB01000006.1"/>
</dbReference>
<dbReference type="Proteomes" id="UP000198521">
    <property type="component" value="Unassembled WGS sequence"/>
</dbReference>
<dbReference type="AlphaFoldDB" id="A0A1H7T9V5"/>
<name>A0A1H7T9V5_AQUAM</name>
<dbReference type="OrthoDB" id="1441018at2"/>
<sequence>MGQDIRELLKKDNRIPSELLSEGHQNRFMARLEEELPKKARKFNYGWLRIAASVVVILSVSMFAFNEFGNNGGSNTQIVDANTPDVKNATVVLSKQTSSLAEMFPEYEKTENYLLTGIKFQLSQINVDDSNRELVESFMKRLENLNREYQDLNKELIEIGPNEQSAEAMIENLTLRLSLLKRLKDKLKELEKIENENYIDIQA</sequence>
<dbReference type="STRING" id="1038014.SAMN04487910_3328"/>
<feature type="transmembrane region" description="Helical" evidence="2">
    <location>
        <begin position="46"/>
        <end position="65"/>
    </location>
</feature>
<dbReference type="EMBL" id="FOAB01000006">
    <property type="protein sequence ID" value="SEL81164.1"/>
    <property type="molecule type" value="Genomic_DNA"/>
</dbReference>
<keyword evidence="2" id="KW-0472">Membrane</keyword>
<keyword evidence="4" id="KW-1185">Reference proteome</keyword>
<evidence type="ECO:0000256" key="2">
    <source>
        <dbReference type="SAM" id="Phobius"/>
    </source>
</evidence>
<protein>
    <submittedName>
        <fullName evidence="3">Uncharacterized protein</fullName>
    </submittedName>
</protein>
<keyword evidence="2" id="KW-0812">Transmembrane</keyword>
<feature type="coiled-coil region" evidence="1">
    <location>
        <begin position="135"/>
        <end position="196"/>
    </location>
</feature>
<keyword evidence="2" id="KW-1133">Transmembrane helix</keyword>
<keyword evidence="1" id="KW-0175">Coiled coil</keyword>
<organism evidence="3 4">
    <name type="scientific">Aquimarina amphilecti</name>
    <dbReference type="NCBI Taxonomy" id="1038014"/>
    <lineage>
        <taxon>Bacteria</taxon>
        <taxon>Pseudomonadati</taxon>
        <taxon>Bacteroidota</taxon>
        <taxon>Flavobacteriia</taxon>
        <taxon>Flavobacteriales</taxon>
        <taxon>Flavobacteriaceae</taxon>
        <taxon>Aquimarina</taxon>
    </lineage>
</organism>
<proteinExistence type="predicted"/>
<reference evidence="3 4" key="1">
    <citation type="submission" date="2016-10" db="EMBL/GenBank/DDBJ databases">
        <authorList>
            <person name="de Groot N.N."/>
        </authorList>
    </citation>
    <scope>NUCLEOTIDE SEQUENCE [LARGE SCALE GENOMIC DNA]</scope>
    <source>
        <strain evidence="3 4">DSM 25232</strain>
    </source>
</reference>
<evidence type="ECO:0000313" key="4">
    <source>
        <dbReference type="Proteomes" id="UP000198521"/>
    </source>
</evidence>
<evidence type="ECO:0000256" key="1">
    <source>
        <dbReference type="SAM" id="Coils"/>
    </source>
</evidence>
<accession>A0A1H7T9V5</accession>
<evidence type="ECO:0000313" key="3">
    <source>
        <dbReference type="EMBL" id="SEL81164.1"/>
    </source>
</evidence>